<dbReference type="GO" id="GO:0004553">
    <property type="term" value="F:hydrolase activity, hydrolyzing O-glycosyl compounds"/>
    <property type="evidence" value="ECO:0007669"/>
    <property type="project" value="TreeGrafter"/>
</dbReference>
<evidence type="ECO:0008006" key="3">
    <source>
        <dbReference type="Google" id="ProtNLM"/>
    </source>
</evidence>
<dbReference type="SUPFAM" id="SSF51445">
    <property type="entry name" value="(Trans)glycosidases"/>
    <property type="match status" value="1"/>
</dbReference>
<name>A0A0G0QY90_9BACT</name>
<organism evidence="1 2">
    <name type="scientific">Candidatus Daviesbacteria bacterium GW2011_GWC2_40_12</name>
    <dbReference type="NCBI Taxonomy" id="1618431"/>
    <lineage>
        <taxon>Bacteria</taxon>
        <taxon>Candidatus Daviesiibacteriota</taxon>
    </lineage>
</organism>
<dbReference type="AlphaFoldDB" id="A0A0G0QY90"/>
<dbReference type="Gene3D" id="2.60.40.10">
    <property type="entry name" value="Immunoglobulins"/>
    <property type="match status" value="1"/>
</dbReference>
<dbReference type="InterPro" id="IPR051923">
    <property type="entry name" value="Glycosyl_Hydrolase_39"/>
</dbReference>
<evidence type="ECO:0000313" key="1">
    <source>
        <dbReference type="EMBL" id="KKR42431.1"/>
    </source>
</evidence>
<dbReference type="EMBL" id="LBYB01000002">
    <property type="protein sequence ID" value="KKR42431.1"/>
    <property type="molecule type" value="Genomic_DNA"/>
</dbReference>
<dbReference type="PANTHER" id="PTHR12631">
    <property type="entry name" value="ALPHA-L-IDURONIDASE"/>
    <property type="match status" value="1"/>
</dbReference>
<sequence length="587" mass="67239">MRKFTIKLVFLFFTFYIVHFTFYISTTFAIVDPLLVPNNRFGIHIIQATPQESSPAADLVNTNGDWGYITVLVESKDRNHNKWQEFFNDLRRRHLIPLVRLATQPENGHWKLPYEGEEIAWADFLDKLNWPTKNRYIIIYNEPNHAAEWGNKVDATSYAKVLDKTITALKNKNGDFFVLNAGLDASTPYQPPLYMDEVSFLKQMEQAVPGILNRLDGWVSHSYPNPNFTGSPDDYGKGTVWTWEWEQEILESFGAKKKLPIFITETGWKHAEGLKPNKSYPSVEKVASYYQKAFTQCWNNPQIVAVTPFLLNYQEPPFDQFSFKKHETKLAKSETQSIDDPYFPAYRVLQDFPKASGRPVQEVKAELLKGEIFTSIVAGEAYMIDLTFKNIGQSIWNDREQVRLVATEGGQNFGITNLELPKNIKVEPGQEYTFRLNLKAPLEMSARQNNVYKTTLNLFEGNRQFDSKPLESETEVKSPVILKIKSSLGWKNNFAGNYILTIKGATGSNIQNIKLDGRGMSDAIEARYLLPDYSFEFSLEKPFYKPSKITQTVSAGENTLNFGSLKPDIFSVLLNPKELWKLLPFSN</sequence>
<comment type="caution">
    <text evidence="1">The sequence shown here is derived from an EMBL/GenBank/DDBJ whole genome shotgun (WGS) entry which is preliminary data.</text>
</comment>
<protein>
    <recommendedName>
        <fullName evidence="3">Glycoside hydrolase family 5 domain-containing protein</fullName>
    </recommendedName>
</protein>
<proteinExistence type="predicted"/>
<evidence type="ECO:0000313" key="2">
    <source>
        <dbReference type="Proteomes" id="UP000034881"/>
    </source>
</evidence>
<gene>
    <name evidence="1" type="ORF">UT77_C0002G0084</name>
</gene>
<reference evidence="1 2" key="1">
    <citation type="journal article" date="2015" name="Nature">
        <title>rRNA introns, odd ribosomes, and small enigmatic genomes across a large radiation of phyla.</title>
        <authorList>
            <person name="Brown C.T."/>
            <person name="Hug L.A."/>
            <person name="Thomas B.C."/>
            <person name="Sharon I."/>
            <person name="Castelle C.J."/>
            <person name="Singh A."/>
            <person name="Wilkins M.J."/>
            <person name="Williams K.H."/>
            <person name="Banfield J.F."/>
        </authorList>
    </citation>
    <scope>NUCLEOTIDE SEQUENCE [LARGE SCALE GENOMIC DNA]</scope>
</reference>
<dbReference type="InterPro" id="IPR017853">
    <property type="entry name" value="GH"/>
</dbReference>
<dbReference type="PANTHER" id="PTHR12631:SF10">
    <property type="entry name" value="BETA-XYLOSIDASE-LIKE PROTEIN-RELATED"/>
    <property type="match status" value="1"/>
</dbReference>
<dbReference type="Gene3D" id="3.20.20.80">
    <property type="entry name" value="Glycosidases"/>
    <property type="match status" value="1"/>
</dbReference>
<accession>A0A0G0QY90</accession>
<dbReference type="Proteomes" id="UP000034881">
    <property type="component" value="Unassembled WGS sequence"/>
</dbReference>
<dbReference type="InterPro" id="IPR013783">
    <property type="entry name" value="Ig-like_fold"/>
</dbReference>